<dbReference type="EMBL" id="MRZV01000377">
    <property type="protein sequence ID" value="PIK51354.1"/>
    <property type="molecule type" value="Genomic_DNA"/>
</dbReference>
<evidence type="ECO:0000256" key="1">
    <source>
        <dbReference type="SAM" id="MobiDB-lite"/>
    </source>
</evidence>
<name>A0A2G8KTM6_STIJA</name>
<feature type="compositionally biased region" description="Polar residues" evidence="1">
    <location>
        <begin position="1"/>
        <end position="11"/>
    </location>
</feature>
<reference evidence="2 3" key="1">
    <citation type="journal article" date="2017" name="PLoS Biol.">
        <title>The sea cucumber genome provides insights into morphological evolution and visceral regeneration.</title>
        <authorList>
            <person name="Zhang X."/>
            <person name="Sun L."/>
            <person name="Yuan J."/>
            <person name="Sun Y."/>
            <person name="Gao Y."/>
            <person name="Zhang L."/>
            <person name="Li S."/>
            <person name="Dai H."/>
            <person name="Hamel J.F."/>
            <person name="Liu C."/>
            <person name="Yu Y."/>
            <person name="Liu S."/>
            <person name="Lin W."/>
            <person name="Guo K."/>
            <person name="Jin S."/>
            <person name="Xu P."/>
            <person name="Storey K.B."/>
            <person name="Huan P."/>
            <person name="Zhang T."/>
            <person name="Zhou Y."/>
            <person name="Zhang J."/>
            <person name="Lin C."/>
            <person name="Li X."/>
            <person name="Xing L."/>
            <person name="Huo D."/>
            <person name="Sun M."/>
            <person name="Wang L."/>
            <person name="Mercier A."/>
            <person name="Li F."/>
            <person name="Yang H."/>
            <person name="Xiang J."/>
        </authorList>
    </citation>
    <scope>NUCLEOTIDE SEQUENCE [LARGE SCALE GENOMIC DNA]</scope>
    <source>
        <strain evidence="2">Shaxun</strain>
        <tissue evidence="2">Muscle</tissue>
    </source>
</reference>
<dbReference type="STRING" id="307972.A0A2G8KTM6"/>
<proteinExistence type="predicted"/>
<comment type="caution">
    <text evidence="2">The sequence shown here is derived from an EMBL/GenBank/DDBJ whole genome shotgun (WGS) entry which is preliminary data.</text>
</comment>
<gene>
    <name evidence="2" type="ORF">BSL78_11758</name>
</gene>
<protein>
    <submittedName>
        <fullName evidence="2">Uncharacterized protein</fullName>
    </submittedName>
</protein>
<keyword evidence="3" id="KW-1185">Reference proteome</keyword>
<dbReference type="AlphaFoldDB" id="A0A2G8KTM6"/>
<dbReference type="OrthoDB" id="5981550at2759"/>
<sequence length="379" mass="42692">MSQATGDNGSTLPPLGRSPPTSPSQVSNGGKSGPLSGITNFLTSIGGKNKPSKSSHIMIAKGRPGSTEEFLPPITPGQGLVNQPKTSTVKSPELSLEGFKPKTHKEFRADLDKAKSSGDYKKILKFFETTFSSFAHLNITFKSYKEKPAEDCGLSMDYLHSVFKYILDLPQDIQKLTLKGIINSLLKDMKKPRDKADLRAYLILLQNPQFNTPSTYVIFAHLLRQIANLSDQEHHCLVQWYKRLPKESFKLILGRLENFLSIRLFPPEPSELPPLAKCSWWIPSVAKVLALFNAANNSTNLTRIPYTSFYNTTLDHIDLMKEYHAWQNPVNKDGFTFCQYPFLLSLQGKRTILQKDSEQQMIMTARRSLVATVQQRQMP</sequence>
<organism evidence="2 3">
    <name type="scientific">Stichopus japonicus</name>
    <name type="common">Sea cucumber</name>
    <dbReference type="NCBI Taxonomy" id="307972"/>
    <lineage>
        <taxon>Eukaryota</taxon>
        <taxon>Metazoa</taxon>
        <taxon>Echinodermata</taxon>
        <taxon>Eleutherozoa</taxon>
        <taxon>Echinozoa</taxon>
        <taxon>Holothuroidea</taxon>
        <taxon>Aspidochirotacea</taxon>
        <taxon>Aspidochirotida</taxon>
        <taxon>Stichopodidae</taxon>
        <taxon>Apostichopus</taxon>
    </lineage>
</organism>
<accession>A0A2G8KTM6</accession>
<feature type="non-terminal residue" evidence="2">
    <location>
        <position position="379"/>
    </location>
</feature>
<evidence type="ECO:0000313" key="3">
    <source>
        <dbReference type="Proteomes" id="UP000230750"/>
    </source>
</evidence>
<evidence type="ECO:0000313" key="2">
    <source>
        <dbReference type="EMBL" id="PIK51354.1"/>
    </source>
</evidence>
<feature type="region of interest" description="Disordered" evidence="1">
    <location>
        <begin position="1"/>
        <end position="59"/>
    </location>
</feature>
<dbReference type="Proteomes" id="UP000230750">
    <property type="component" value="Unassembled WGS sequence"/>
</dbReference>